<accession>A0AAV9HP19</accession>
<evidence type="ECO:0000256" key="1">
    <source>
        <dbReference type="ARBA" id="ARBA00004141"/>
    </source>
</evidence>
<dbReference type="InterPro" id="IPR020846">
    <property type="entry name" value="MFS_dom"/>
</dbReference>
<evidence type="ECO:0000256" key="7">
    <source>
        <dbReference type="SAM" id="Phobius"/>
    </source>
</evidence>
<dbReference type="GO" id="GO:0016020">
    <property type="term" value="C:membrane"/>
    <property type="evidence" value="ECO:0007669"/>
    <property type="project" value="UniProtKB-SubCell"/>
</dbReference>
<dbReference type="PROSITE" id="PS50850">
    <property type="entry name" value="MFS"/>
    <property type="match status" value="1"/>
</dbReference>
<protein>
    <submittedName>
        <fullName evidence="9">Major facilitator superfamily transporter</fullName>
    </submittedName>
</protein>
<evidence type="ECO:0000256" key="6">
    <source>
        <dbReference type="SAM" id="MobiDB-lite"/>
    </source>
</evidence>
<dbReference type="Pfam" id="PF07690">
    <property type="entry name" value="MFS_1"/>
    <property type="match status" value="1"/>
</dbReference>
<dbReference type="FunFam" id="1.20.1250.20:FF:000722">
    <property type="entry name" value="MFS general substrate transporter"/>
    <property type="match status" value="1"/>
</dbReference>
<keyword evidence="3 7" id="KW-0812">Transmembrane</keyword>
<dbReference type="SUPFAM" id="SSF103473">
    <property type="entry name" value="MFS general substrate transporter"/>
    <property type="match status" value="1"/>
</dbReference>
<feature type="transmembrane region" description="Helical" evidence="7">
    <location>
        <begin position="168"/>
        <end position="188"/>
    </location>
</feature>
<feature type="transmembrane region" description="Helical" evidence="7">
    <location>
        <begin position="111"/>
        <end position="129"/>
    </location>
</feature>
<dbReference type="PANTHER" id="PTHR43791">
    <property type="entry name" value="PERMEASE-RELATED"/>
    <property type="match status" value="1"/>
</dbReference>
<dbReference type="GO" id="GO:0022857">
    <property type="term" value="F:transmembrane transporter activity"/>
    <property type="evidence" value="ECO:0007669"/>
    <property type="project" value="InterPro"/>
</dbReference>
<feature type="transmembrane region" description="Helical" evidence="7">
    <location>
        <begin position="463"/>
        <end position="485"/>
    </location>
</feature>
<evidence type="ECO:0000256" key="2">
    <source>
        <dbReference type="ARBA" id="ARBA00022448"/>
    </source>
</evidence>
<keyword evidence="5 7" id="KW-0472">Membrane</keyword>
<feature type="transmembrane region" description="Helical" evidence="7">
    <location>
        <begin position="430"/>
        <end position="451"/>
    </location>
</feature>
<comment type="caution">
    <text evidence="9">The sequence shown here is derived from an EMBL/GenBank/DDBJ whole genome shotgun (WGS) entry which is preliminary data.</text>
</comment>
<feature type="transmembrane region" description="Helical" evidence="7">
    <location>
        <begin position="344"/>
        <end position="361"/>
    </location>
</feature>
<feature type="region of interest" description="Disordered" evidence="6">
    <location>
        <begin position="1"/>
        <end position="50"/>
    </location>
</feature>
<dbReference type="FunFam" id="1.20.1250.20:FF:000013">
    <property type="entry name" value="MFS general substrate transporter"/>
    <property type="match status" value="1"/>
</dbReference>
<feature type="transmembrane region" description="Helical" evidence="7">
    <location>
        <begin position="233"/>
        <end position="256"/>
    </location>
</feature>
<reference evidence="9" key="2">
    <citation type="submission" date="2023-06" db="EMBL/GenBank/DDBJ databases">
        <authorList>
            <consortium name="Lawrence Berkeley National Laboratory"/>
            <person name="Mondo S.J."/>
            <person name="Hensen N."/>
            <person name="Bonometti L."/>
            <person name="Westerberg I."/>
            <person name="Brannstrom I.O."/>
            <person name="Guillou S."/>
            <person name="Cros-Aarteil S."/>
            <person name="Calhoun S."/>
            <person name="Haridas S."/>
            <person name="Kuo A."/>
            <person name="Pangilinan J."/>
            <person name="Riley R."/>
            <person name="Labutti K."/>
            <person name="Andreopoulos B."/>
            <person name="Lipzen A."/>
            <person name="Chen C."/>
            <person name="Yanf M."/>
            <person name="Daum C."/>
            <person name="Ng V."/>
            <person name="Clum A."/>
            <person name="Steindorff A."/>
            <person name="Ohm R."/>
            <person name="Martin F."/>
            <person name="Silar P."/>
            <person name="Natvig D."/>
            <person name="Lalanne C."/>
            <person name="Gautier V."/>
            <person name="Ament-Velasquez S.L."/>
            <person name="Kruys A."/>
            <person name="Hutchinson M.I."/>
            <person name="Powell A.J."/>
            <person name="Barry K."/>
            <person name="Miller A.N."/>
            <person name="Grigoriev I.V."/>
            <person name="Debuchy R."/>
            <person name="Gladieux P."/>
            <person name="Thoren M.H."/>
            <person name="Johannesson H."/>
        </authorList>
    </citation>
    <scope>NUCLEOTIDE SEQUENCE</scope>
    <source>
        <strain evidence="9">PSN324</strain>
    </source>
</reference>
<evidence type="ECO:0000256" key="5">
    <source>
        <dbReference type="ARBA" id="ARBA00023136"/>
    </source>
</evidence>
<feature type="transmembrane region" description="Helical" evidence="7">
    <location>
        <begin position="141"/>
        <end position="162"/>
    </location>
</feature>
<feature type="transmembrane region" description="Helical" evidence="7">
    <location>
        <begin position="200"/>
        <end position="221"/>
    </location>
</feature>
<gene>
    <name evidence="9" type="ORF">QBC42DRAFT_200938</name>
</gene>
<dbReference type="InterPro" id="IPR036259">
    <property type="entry name" value="MFS_trans_sf"/>
</dbReference>
<feature type="transmembrane region" description="Helical" evidence="7">
    <location>
        <begin position="368"/>
        <end position="388"/>
    </location>
</feature>
<evidence type="ECO:0000313" key="10">
    <source>
        <dbReference type="Proteomes" id="UP001321749"/>
    </source>
</evidence>
<name>A0AAV9HP19_9PEZI</name>
<dbReference type="EMBL" id="MU864970">
    <property type="protein sequence ID" value="KAK4462573.1"/>
    <property type="molecule type" value="Genomic_DNA"/>
</dbReference>
<evidence type="ECO:0000259" key="8">
    <source>
        <dbReference type="PROSITE" id="PS50850"/>
    </source>
</evidence>
<evidence type="ECO:0000313" key="9">
    <source>
        <dbReference type="EMBL" id="KAK4462573.1"/>
    </source>
</evidence>
<feature type="transmembrane region" description="Helical" evidence="7">
    <location>
        <begin position="305"/>
        <end position="324"/>
    </location>
</feature>
<feature type="domain" description="Major facilitator superfamily (MFS) profile" evidence="8">
    <location>
        <begin position="68"/>
        <end position="491"/>
    </location>
</feature>
<keyword evidence="10" id="KW-1185">Reference proteome</keyword>
<evidence type="ECO:0000256" key="4">
    <source>
        <dbReference type="ARBA" id="ARBA00022989"/>
    </source>
</evidence>
<dbReference type="InterPro" id="IPR011701">
    <property type="entry name" value="MFS"/>
</dbReference>
<keyword evidence="2" id="KW-0813">Transport</keyword>
<dbReference type="PANTHER" id="PTHR43791:SF49">
    <property type="entry name" value="TRANSPORTER, PUTATIVE (AFU_ORTHOLOGUE AFUA_4G04250)-RELATED"/>
    <property type="match status" value="1"/>
</dbReference>
<feature type="transmembrane region" description="Helical" evidence="7">
    <location>
        <begin position="400"/>
        <end position="418"/>
    </location>
</feature>
<dbReference type="AlphaFoldDB" id="A0AAV9HP19"/>
<organism evidence="9 10">
    <name type="scientific">Cladorrhinum samala</name>
    <dbReference type="NCBI Taxonomy" id="585594"/>
    <lineage>
        <taxon>Eukaryota</taxon>
        <taxon>Fungi</taxon>
        <taxon>Dikarya</taxon>
        <taxon>Ascomycota</taxon>
        <taxon>Pezizomycotina</taxon>
        <taxon>Sordariomycetes</taxon>
        <taxon>Sordariomycetidae</taxon>
        <taxon>Sordariales</taxon>
        <taxon>Podosporaceae</taxon>
        <taxon>Cladorrhinum</taxon>
    </lineage>
</organism>
<dbReference type="Proteomes" id="UP001321749">
    <property type="component" value="Unassembled WGS sequence"/>
</dbReference>
<reference evidence="9" key="1">
    <citation type="journal article" date="2023" name="Mol. Phylogenet. Evol.">
        <title>Genome-scale phylogeny and comparative genomics of the fungal order Sordariales.</title>
        <authorList>
            <person name="Hensen N."/>
            <person name="Bonometti L."/>
            <person name="Westerberg I."/>
            <person name="Brannstrom I.O."/>
            <person name="Guillou S."/>
            <person name="Cros-Aarteil S."/>
            <person name="Calhoun S."/>
            <person name="Haridas S."/>
            <person name="Kuo A."/>
            <person name="Mondo S."/>
            <person name="Pangilinan J."/>
            <person name="Riley R."/>
            <person name="LaButti K."/>
            <person name="Andreopoulos B."/>
            <person name="Lipzen A."/>
            <person name="Chen C."/>
            <person name="Yan M."/>
            <person name="Daum C."/>
            <person name="Ng V."/>
            <person name="Clum A."/>
            <person name="Steindorff A."/>
            <person name="Ohm R.A."/>
            <person name="Martin F."/>
            <person name="Silar P."/>
            <person name="Natvig D.O."/>
            <person name="Lalanne C."/>
            <person name="Gautier V."/>
            <person name="Ament-Velasquez S.L."/>
            <person name="Kruys A."/>
            <person name="Hutchinson M.I."/>
            <person name="Powell A.J."/>
            <person name="Barry K."/>
            <person name="Miller A.N."/>
            <person name="Grigoriev I.V."/>
            <person name="Debuchy R."/>
            <person name="Gladieux P."/>
            <person name="Hiltunen Thoren M."/>
            <person name="Johannesson H."/>
        </authorList>
    </citation>
    <scope>NUCLEOTIDE SEQUENCE</scope>
    <source>
        <strain evidence="9">PSN324</strain>
    </source>
</reference>
<proteinExistence type="predicted"/>
<evidence type="ECO:0000256" key="3">
    <source>
        <dbReference type="ARBA" id="ARBA00022692"/>
    </source>
</evidence>
<keyword evidence="4 7" id="KW-1133">Transmembrane helix</keyword>
<sequence length="507" mass="55269">MKAEPLSSSSPSPPNTKPLSHSPRNDAAATDEVGSPGKPELIESESQTQSAYTPAQEKSLILKQDLTILPLSAFIYLLCYLDRSNIGNARILNSSTGDDMQTEIGATQREFNIALMVFLVGYAVFEVPSNVLLKKLRPSRWLAFLMFSWGTITMGLGGVQSFGATAGVRFLLGAFEAGLFPGLVYYLTFWYRSDERSVRVALILASATLAGAFGGAIAYSVGQGMNGVRGLSAWRWLFILEGIPSCVSAVLVWFFLPDYPETARFLNDREKKLAVLRLKDEGSQSGEKSMTWEDAKKTLTDWRLYGHYLIYFGISVPFSSLSLFTPSITAGLGYKDLKAQLMTVPPYAVAYVTQIVVAWSADHFNARGIHSACLALVGAIGFMASALLPPESYLERYGCLIVASAGAFSCIPPLLGWLTSNMFSTASVGLAIAINVSFGAGIGQMPGVWIYKLEEKSRGYPTGHWVNAAMLFLVVPGILGLRVFYGRKNRKLIEGSPEGQEVRLYKL</sequence>
<dbReference type="Gene3D" id="1.20.1250.20">
    <property type="entry name" value="MFS general substrate transporter like domains"/>
    <property type="match status" value="2"/>
</dbReference>
<comment type="subcellular location">
    <subcellularLocation>
        <location evidence="1">Membrane</location>
        <topology evidence="1">Multi-pass membrane protein</topology>
    </subcellularLocation>
</comment>